<reference evidence="6 7" key="1">
    <citation type="submission" date="2022-12" db="EMBL/GenBank/DDBJ databases">
        <title>Genomic features and morphological characterization of a novel Knufia sp. strain isolated from spacecraft assembly facility.</title>
        <authorList>
            <person name="Teixeira M."/>
            <person name="Chander A.M."/>
            <person name="Stajich J.E."/>
            <person name="Venkateswaran K."/>
        </authorList>
    </citation>
    <scope>NUCLEOTIDE SEQUENCE [LARGE SCALE GENOMIC DNA]</scope>
    <source>
        <strain evidence="6 7">FJI-L2-BK-P2</strain>
    </source>
</reference>
<dbReference type="EC" id="6.3.3.2" evidence="5"/>
<accession>A0AAN8EI81</accession>
<evidence type="ECO:0000256" key="3">
    <source>
        <dbReference type="ARBA" id="ARBA00022840"/>
    </source>
</evidence>
<comment type="caution">
    <text evidence="6">The sequence shown here is derived from an EMBL/GenBank/DDBJ whole genome shotgun (WGS) entry which is preliminary data.</text>
</comment>
<dbReference type="InterPro" id="IPR037171">
    <property type="entry name" value="NagB/RpiA_transferase-like"/>
</dbReference>
<evidence type="ECO:0000256" key="1">
    <source>
        <dbReference type="ARBA" id="ARBA00010638"/>
    </source>
</evidence>
<dbReference type="Proteomes" id="UP001316803">
    <property type="component" value="Unassembled WGS sequence"/>
</dbReference>
<dbReference type="Gene3D" id="3.40.50.10420">
    <property type="entry name" value="NagB/RpiA/CoA transferase-like"/>
    <property type="match status" value="1"/>
</dbReference>
<keyword evidence="2" id="KW-0547">Nucleotide-binding</keyword>
<gene>
    <name evidence="6" type="ORF">OHC33_006990</name>
</gene>
<protein>
    <recommendedName>
        <fullName evidence="5">5-formyltetrahydrofolate cyclo-ligase</fullName>
        <ecNumber evidence="5">6.3.3.2</ecNumber>
    </recommendedName>
</protein>
<evidence type="ECO:0000256" key="4">
    <source>
        <dbReference type="ARBA" id="ARBA00036539"/>
    </source>
</evidence>
<comment type="catalytic activity">
    <reaction evidence="4">
        <text>(6S)-5-formyl-5,6,7,8-tetrahydrofolate + ATP = (6R)-5,10-methenyltetrahydrofolate + ADP + phosphate</text>
        <dbReference type="Rhea" id="RHEA:10488"/>
        <dbReference type="ChEBI" id="CHEBI:30616"/>
        <dbReference type="ChEBI" id="CHEBI:43474"/>
        <dbReference type="ChEBI" id="CHEBI:57455"/>
        <dbReference type="ChEBI" id="CHEBI:57457"/>
        <dbReference type="ChEBI" id="CHEBI:456216"/>
        <dbReference type="EC" id="6.3.3.2"/>
    </reaction>
</comment>
<comment type="similarity">
    <text evidence="1">Belongs to the 5-formyltetrahydrofolate cyclo-ligase family.</text>
</comment>
<dbReference type="AlphaFoldDB" id="A0AAN8EI81"/>
<keyword evidence="7" id="KW-1185">Reference proteome</keyword>
<dbReference type="GO" id="GO:0035999">
    <property type="term" value="P:tetrahydrofolate interconversion"/>
    <property type="evidence" value="ECO:0007669"/>
    <property type="project" value="TreeGrafter"/>
</dbReference>
<dbReference type="SUPFAM" id="SSF100950">
    <property type="entry name" value="NagB/RpiA/CoA transferase-like"/>
    <property type="match status" value="1"/>
</dbReference>
<name>A0AAN8EI81_9EURO</name>
<organism evidence="6 7">
    <name type="scientific">Knufia fluminis</name>
    <dbReference type="NCBI Taxonomy" id="191047"/>
    <lineage>
        <taxon>Eukaryota</taxon>
        <taxon>Fungi</taxon>
        <taxon>Dikarya</taxon>
        <taxon>Ascomycota</taxon>
        <taxon>Pezizomycotina</taxon>
        <taxon>Eurotiomycetes</taxon>
        <taxon>Chaetothyriomycetidae</taxon>
        <taxon>Chaetothyriales</taxon>
        <taxon>Trichomeriaceae</taxon>
        <taxon>Knufia</taxon>
    </lineage>
</organism>
<evidence type="ECO:0000313" key="6">
    <source>
        <dbReference type="EMBL" id="KAK5952103.1"/>
    </source>
</evidence>
<dbReference type="InterPro" id="IPR024185">
    <property type="entry name" value="FTHF_cligase-like_sf"/>
</dbReference>
<proteinExistence type="inferred from homology"/>
<sequence>MSQTIKDEKKLLRKSIKETLGKIEEQKVWEQSDAVTQKVLQLPEYQNASAISIFLSMPGREVSTSSIVTDALRRGKKVFIPYIHAETGAGKSKTMDMLRLKDEHDLESLKPDAWGIPSLSEQGIEDRENALGGHGVPDSGSQSLSSVPLDLIFMPGMAFDTSNNRLGHGKGFYDRYLSRIRQRIEKSEASQKFPMLGEFTVAGQATSVVLTVVQLLWLFGSNSFHRTSGFLRLKTTGK</sequence>
<dbReference type="GO" id="GO:0030272">
    <property type="term" value="F:5-formyltetrahydrofolate cyclo-ligase activity"/>
    <property type="evidence" value="ECO:0007669"/>
    <property type="project" value="UniProtKB-EC"/>
</dbReference>
<evidence type="ECO:0000313" key="7">
    <source>
        <dbReference type="Proteomes" id="UP001316803"/>
    </source>
</evidence>
<dbReference type="Pfam" id="PF01812">
    <property type="entry name" value="5-FTHF_cyc-lig"/>
    <property type="match status" value="1"/>
</dbReference>
<evidence type="ECO:0000256" key="2">
    <source>
        <dbReference type="ARBA" id="ARBA00022741"/>
    </source>
</evidence>
<dbReference type="EMBL" id="JAKLMC020000017">
    <property type="protein sequence ID" value="KAK5952103.1"/>
    <property type="molecule type" value="Genomic_DNA"/>
</dbReference>
<dbReference type="PANTHER" id="PTHR23407:SF1">
    <property type="entry name" value="5-FORMYLTETRAHYDROFOLATE CYCLO-LIGASE"/>
    <property type="match status" value="1"/>
</dbReference>
<dbReference type="InterPro" id="IPR002698">
    <property type="entry name" value="FTHF_cligase"/>
</dbReference>
<dbReference type="GO" id="GO:0005524">
    <property type="term" value="F:ATP binding"/>
    <property type="evidence" value="ECO:0007669"/>
    <property type="project" value="UniProtKB-KW"/>
</dbReference>
<dbReference type="PANTHER" id="PTHR23407">
    <property type="entry name" value="ATPASE INHIBITOR/5-FORMYLTETRAHYDROFOLATE CYCLO-LIGASE"/>
    <property type="match status" value="1"/>
</dbReference>
<dbReference type="GO" id="GO:0005739">
    <property type="term" value="C:mitochondrion"/>
    <property type="evidence" value="ECO:0007669"/>
    <property type="project" value="TreeGrafter"/>
</dbReference>
<evidence type="ECO:0000256" key="5">
    <source>
        <dbReference type="ARBA" id="ARBA00038966"/>
    </source>
</evidence>
<keyword evidence="3" id="KW-0067">ATP-binding</keyword>
<dbReference type="GO" id="GO:0009396">
    <property type="term" value="P:folic acid-containing compound biosynthetic process"/>
    <property type="evidence" value="ECO:0007669"/>
    <property type="project" value="TreeGrafter"/>
</dbReference>